<evidence type="ECO:0000313" key="2">
    <source>
        <dbReference type="Proteomes" id="UP000177053"/>
    </source>
</evidence>
<protein>
    <submittedName>
        <fullName evidence="1">Uncharacterized protein</fullName>
    </submittedName>
</protein>
<comment type="caution">
    <text evidence="1">The sequence shown here is derived from an EMBL/GenBank/DDBJ whole genome shotgun (WGS) entry which is preliminary data.</text>
</comment>
<proteinExistence type="predicted"/>
<dbReference type="Proteomes" id="UP000177053">
    <property type="component" value="Unassembled WGS sequence"/>
</dbReference>
<dbReference type="EMBL" id="MGFS01000007">
    <property type="protein sequence ID" value="OGM11929.1"/>
    <property type="molecule type" value="Genomic_DNA"/>
</dbReference>
<name>A0A1F7XAX7_9BACT</name>
<accession>A0A1F7XAX7</accession>
<evidence type="ECO:0000313" key="1">
    <source>
        <dbReference type="EMBL" id="OGM11929.1"/>
    </source>
</evidence>
<dbReference type="AlphaFoldDB" id="A0A1F7XAX7"/>
<gene>
    <name evidence="1" type="ORF">A2Z22_01705</name>
</gene>
<sequence length="71" mass="8148">MPERVYYFFHPPDPNPDCPITRISKDSENIVRIIVEDATSKDEWLNDYLARKGLPTLKCEACGRNLIIPGD</sequence>
<organism evidence="1 2">
    <name type="scientific">Candidatus Woesebacteria bacterium RBG_16_34_12</name>
    <dbReference type="NCBI Taxonomy" id="1802480"/>
    <lineage>
        <taxon>Bacteria</taxon>
        <taxon>Candidatus Woeseibacteriota</taxon>
    </lineage>
</organism>
<reference evidence="1 2" key="1">
    <citation type="journal article" date="2016" name="Nat. Commun.">
        <title>Thousands of microbial genomes shed light on interconnected biogeochemical processes in an aquifer system.</title>
        <authorList>
            <person name="Anantharaman K."/>
            <person name="Brown C.T."/>
            <person name="Hug L.A."/>
            <person name="Sharon I."/>
            <person name="Castelle C.J."/>
            <person name="Probst A.J."/>
            <person name="Thomas B.C."/>
            <person name="Singh A."/>
            <person name="Wilkins M.J."/>
            <person name="Karaoz U."/>
            <person name="Brodie E.L."/>
            <person name="Williams K.H."/>
            <person name="Hubbard S.S."/>
            <person name="Banfield J.F."/>
        </authorList>
    </citation>
    <scope>NUCLEOTIDE SEQUENCE [LARGE SCALE GENOMIC DNA]</scope>
</reference>